<evidence type="ECO:0000256" key="2">
    <source>
        <dbReference type="ARBA" id="ARBA00021099"/>
    </source>
</evidence>
<dbReference type="InterPro" id="IPR007135">
    <property type="entry name" value="Atg3/Atg10"/>
</dbReference>
<keyword evidence="8" id="KW-1185">Reference proteome</keyword>
<dbReference type="PANTHER" id="PTHR14957:SF1">
    <property type="entry name" value="UBIQUITIN-LIKE-CONJUGATING ENZYME ATG10"/>
    <property type="match status" value="1"/>
</dbReference>
<dbReference type="EMBL" id="CAXAJV020001290">
    <property type="protein sequence ID" value="CAL7940037.1"/>
    <property type="molecule type" value="Genomic_DNA"/>
</dbReference>
<comment type="similarity">
    <text evidence="1">Belongs to the ATG10 family.</text>
</comment>
<evidence type="ECO:0000256" key="3">
    <source>
        <dbReference type="ARBA" id="ARBA00022679"/>
    </source>
</evidence>
<name>A0ABP1NHU9_XYLVO</name>
<protein>
    <recommendedName>
        <fullName evidence="2">Ubiquitin-like-conjugating enzyme ATG10</fullName>
    </recommendedName>
    <alternativeName>
        <fullName evidence="6">Autophagy-related protein 10</fullName>
    </alternativeName>
</protein>
<dbReference type="PANTHER" id="PTHR14957">
    <property type="entry name" value="UBIQUITIN-LIKE-CONJUGATING ENZYME ATG10"/>
    <property type="match status" value="1"/>
</dbReference>
<evidence type="ECO:0000313" key="8">
    <source>
        <dbReference type="Proteomes" id="UP001642520"/>
    </source>
</evidence>
<keyword evidence="4" id="KW-0833">Ubl conjugation pathway</keyword>
<accession>A0ABP1NHU9</accession>
<keyword evidence="3" id="KW-0808">Transferase</keyword>
<evidence type="ECO:0000313" key="7">
    <source>
        <dbReference type="EMBL" id="CAL7940037.1"/>
    </source>
</evidence>
<sequence>MDGPGTITWDEFLANAESFVELSNQISDGWELRGNKNVPGEAYVARQRKQYISSSNNTDNYLTLANSDSDDDFNFELKLDPFEATCPNEKPLVTEHHVLWSMSYSVPVLYFNGWKSDFSGINPISVEEAQSFVCNVELRYRELSQAMHPILGTPFLYLHPCMSHELLQITSSSKNKLVSWLSTVGTAALNLKLQPEYCKLTL</sequence>
<keyword evidence="5" id="KW-0072">Autophagy</keyword>
<comment type="caution">
    <text evidence="7">The sequence shown here is derived from an EMBL/GenBank/DDBJ whole genome shotgun (WGS) entry which is preliminary data.</text>
</comment>
<proteinExistence type="inferred from homology"/>
<dbReference type="Proteomes" id="UP001642520">
    <property type="component" value="Unassembled WGS sequence"/>
</dbReference>
<evidence type="ECO:0000256" key="6">
    <source>
        <dbReference type="ARBA" id="ARBA00029833"/>
    </source>
</evidence>
<gene>
    <name evidence="7" type="ORF">XYLVIOL_LOCUS4276</name>
</gene>
<evidence type="ECO:0000256" key="4">
    <source>
        <dbReference type="ARBA" id="ARBA00022786"/>
    </source>
</evidence>
<dbReference type="Pfam" id="PF03987">
    <property type="entry name" value="Autophagy_act_C"/>
    <property type="match status" value="1"/>
</dbReference>
<dbReference type="Gene3D" id="3.30.1460.50">
    <property type="match status" value="1"/>
</dbReference>
<reference evidence="7 8" key="1">
    <citation type="submission" date="2024-08" db="EMBL/GenBank/DDBJ databases">
        <authorList>
            <person name="Will J Nash"/>
            <person name="Angela Man"/>
            <person name="Seanna McTaggart"/>
            <person name="Kendall Baker"/>
            <person name="Tom Barker"/>
            <person name="Leah Catchpole"/>
            <person name="Alex Durrant"/>
            <person name="Karim Gharbi"/>
            <person name="Naomi Irish"/>
            <person name="Gemy Kaithakottil"/>
            <person name="Debby Ku"/>
            <person name="Aaliyah Providence"/>
            <person name="Felix Shaw"/>
            <person name="David Swarbreck"/>
            <person name="Chris Watkins"/>
            <person name="Ann M. McCartney"/>
            <person name="Giulio Formenti"/>
            <person name="Alice Mouton"/>
            <person name="Noel Vella"/>
            <person name="Bjorn M von Reumont"/>
            <person name="Adriana Vella"/>
            <person name="Wilfried Haerty"/>
        </authorList>
    </citation>
    <scope>NUCLEOTIDE SEQUENCE [LARGE SCALE GENOMIC DNA]</scope>
</reference>
<organism evidence="7 8">
    <name type="scientific">Xylocopa violacea</name>
    <name type="common">Violet carpenter bee</name>
    <name type="synonym">Apis violacea</name>
    <dbReference type="NCBI Taxonomy" id="135666"/>
    <lineage>
        <taxon>Eukaryota</taxon>
        <taxon>Metazoa</taxon>
        <taxon>Ecdysozoa</taxon>
        <taxon>Arthropoda</taxon>
        <taxon>Hexapoda</taxon>
        <taxon>Insecta</taxon>
        <taxon>Pterygota</taxon>
        <taxon>Neoptera</taxon>
        <taxon>Endopterygota</taxon>
        <taxon>Hymenoptera</taxon>
        <taxon>Apocrita</taxon>
        <taxon>Aculeata</taxon>
        <taxon>Apoidea</taxon>
        <taxon>Anthophila</taxon>
        <taxon>Apidae</taxon>
        <taxon>Xylocopa</taxon>
        <taxon>Xylocopa</taxon>
    </lineage>
</organism>
<evidence type="ECO:0000256" key="5">
    <source>
        <dbReference type="ARBA" id="ARBA00023006"/>
    </source>
</evidence>
<evidence type="ECO:0000256" key="1">
    <source>
        <dbReference type="ARBA" id="ARBA00005696"/>
    </source>
</evidence>